<dbReference type="eggNOG" id="COG0204">
    <property type="taxonomic scope" value="Bacteria"/>
</dbReference>
<dbReference type="AlphaFoldDB" id="Q0VT25"/>
<evidence type="ECO:0000313" key="7">
    <source>
        <dbReference type="Proteomes" id="UP000008871"/>
    </source>
</evidence>
<dbReference type="SUPFAM" id="SSF69593">
    <property type="entry name" value="Glycerol-3-phosphate (1)-acyltransferase"/>
    <property type="match status" value="1"/>
</dbReference>
<dbReference type="Proteomes" id="UP000008871">
    <property type="component" value="Chromosome"/>
</dbReference>
<protein>
    <submittedName>
        <fullName evidence="6">1-acyl-sn-glycerol-3-phosphate acyltransferase, putative</fullName>
        <ecNumber evidence="6">2.3.1.51</ecNumber>
    </submittedName>
</protein>
<dbReference type="OrthoDB" id="9812274at2"/>
<dbReference type="CDD" id="cd07989">
    <property type="entry name" value="LPLAT_AGPAT-like"/>
    <property type="match status" value="1"/>
</dbReference>
<dbReference type="GO" id="GO:0003841">
    <property type="term" value="F:1-acylglycerol-3-phosphate O-acyltransferase activity"/>
    <property type="evidence" value="ECO:0007669"/>
    <property type="project" value="UniProtKB-EC"/>
</dbReference>
<keyword evidence="7" id="KW-1185">Reference proteome</keyword>
<organism evidence="6 7">
    <name type="scientific">Alcanivorax borkumensis (strain ATCC 700651 / DSM 11573 / NCIMB 13689 / SK2)</name>
    <dbReference type="NCBI Taxonomy" id="393595"/>
    <lineage>
        <taxon>Bacteria</taxon>
        <taxon>Pseudomonadati</taxon>
        <taxon>Pseudomonadota</taxon>
        <taxon>Gammaproteobacteria</taxon>
        <taxon>Oceanospirillales</taxon>
        <taxon>Alcanivoracaceae</taxon>
        <taxon>Alcanivorax</taxon>
    </lineage>
</organism>
<evidence type="ECO:0000256" key="1">
    <source>
        <dbReference type="ARBA" id="ARBA00005189"/>
    </source>
</evidence>
<evidence type="ECO:0000259" key="5">
    <source>
        <dbReference type="SMART" id="SM00563"/>
    </source>
</evidence>
<evidence type="ECO:0000256" key="4">
    <source>
        <dbReference type="SAM" id="Phobius"/>
    </source>
</evidence>
<dbReference type="SMART" id="SM00563">
    <property type="entry name" value="PlsC"/>
    <property type="match status" value="1"/>
</dbReference>
<name>Q0VT25_ALCBS</name>
<keyword evidence="4" id="KW-0812">Transmembrane</keyword>
<dbReference type="RefSeq" id="WP_011587304.1">
    <property type="nucleotide sequence ID" value="NC_008260.1"/>
</dbReference>
<dbReference type="EC" id="2.3.1.51" evidence="6"/>
<dbReference type="PANTHER" id="PTHR10434">
    <property type="entry name" value="1-ACYL-SN-GLYCEROL-3-PHOSPHATE ACYLTRANSFERASE"/>
    <property type="match status" value="1"/>
</dbReference>
<dbReference type="STRING" id="393595.ABO_0006"/>
<dbReference type="Pfam" id="PF01553">
    <property type="entry name" value="Acyltransferase"/>
    <property type="match status" value="1"/>
</dbReference>
<evidence type="ECO:0000313" key="6">
    <source>
        <dbReference type="EMBL" id="CAL15454.1"/>
    </source>
</evidence>
<gene>
    <name evidence="6" type="primary">plsC</name>
    <name evidence="6" type="ordered locus">ABO_0006</name>
</gene>
<feature type="domain" description="Phospholipid/glycerol acyltransferase" evidence="5">
    <location>
        <begin position="81"/>
        <end position="195"/>
    </location>
</feature>
<keyword evidence="2 6" id="KW-0808">Transferase</keyword>
<accession>Q0VT25</accession>
<feature type="transmembrane region" description="Helical" evidence="4">
    <location>
        <begin position="16"/>
        <end position="40"/>
    </location>
</feature>
<dbReference type="InterPro" id="IPR002123">
    <property type="entry name" value="Plipid/glycerol_acylTrfase"/>
</dbReference>
<dbReference type="PANTHER" id="PTHR10434:SF40">
    <property type="entry name" value="1-ACYL-SN-GLYCEROL-3-PHOSPHATE ACYLTRANSFERASE"/>
    <property type="match status" value="1"/>
</dbReference>
<comment type="pathway">
    <text evidence="1">Lipid metabolism.</text>
</comment>
<dbReference type="KEGG" id="abo:ABO_0006"/>
<dbReference type="HOGENOM" id="CLU_027938_5_0_6"/>
<keyword evidence="4" id="KW-0472">Membrane</keyword>
<keyword evidence="3 6" id="KW-0012">Acyltransferase</keyword>
<dbReference type="GO" id="GO:0006654">
    <property type="term" value="P:phosphatidic acid biosynthetic process"/>
    <property type="evidence" value="ECO:0007669"/>
    <property type="project" value="TreeGrafter"/>
</dbReference>
<reference evidence="6 7" key="1">
    <citation type="journal article" date="2006" name="Nat. Biotechnol.">
        <title>Genome sequence of the ubiquitous hydrocarbon-degrading marine bacterium Alcanivorax borkumensis.</title>
        <authorList>
            <person name="Schneiker S."/>
            <person name="Martins dos Santos V.A.P."/>
            <person name="Bartels D."/>
            <person name="Bekel T."/>
            <person name="Brecht M."/>
            <person name="Buhrmester J."/>
            <person name="Chernikova T.N."/>
            <person name="Denaro R."/>
            <person name="Ferrer M."/>
            <person name="Gertler C."/>
            <person name="Goesmann A."/>
            <person name="Golyshina O.V."/>
            <person name="Kaminski F."/>
            <person name="Khachane A.N."/>
            <person name="Lang S."/>
            <person name="Linke B."/>
            <person name="McHardy A.C."/>
            <person name="Meyer F."/>
            <person name="Nechitaylo T."/>
            <person name="Puehler A."/>
            <person name="Regenhardt D."/>
            <person name="Rupp O."/>
            <person name="Sabirova J.S."/>
            <person name="Selbitschka W."/>
            <person name="Yakimov M.M."/>
            <person name="Timmis K.N."/>
            <person name="Vorhoelter F.-J."/>
            <person name="Weidner S."/>
            <person name="Kaiser O."/>
            <person name="Golyshin P.N."/>
        </authorList>
    </citation>
    <scope>NUCLEOTIDE SEQUENCE [LARGE SCALE GENOMIC DNA]</scope>
    <source>
        <strain evidence="7">ATCC 700651 / DSM 11573 / NCIMB 13689 / SK2</strain>
    </source>
</reference>
<sequence>MTPHAPPSLSIKVRSALFFVLYSLTGIFHSFLCVLIGPFLPRHARHRFINQWTRFAMWLDQRLNRITVTLEGHEHLSEDPCVILANHQSSWETFYLQVLISPQATVLKRELLWIPFFGWGLALLNPIRINRSDGNGALKSVLSQGKQRLKSGLRVVIFPEGTRQPPGTLGKFNHGGSLLASQAGVPVIAISHNSGNCWPRKTWIRYPGTITLRISPPISTENKKAKQITAEVHQWIVDHYPS</sequence>
<proteinExistence type="predicted"/>
<dbReference type="EMBL" id="AM286690">
    <property type="protein sequence ID" value="CAL15454.1"/>
    <property type="molecule type" value="Genomic_DNA"/>
</dbReference>
<evidence type="ECO:0000256" key="2">
    <source>
        <dbReference type="ARBA" id="ARBA00022679"/>
    </source>
</evidence>
<keyword evidence="4" id="KW-1133">Transmembrane helix</keyword>
<evidence type="ECO:0000256" key="3">
    <source>
        <dbReference type="ARBA" id="ARBA00023315"/>
    </source>
</evidence>